<dbReference type="STRING" id="1524254.PHACT_06115"/>
<dbReference type="InterPro" id="IPR006680">
    <property type="entry name" value="Amidohydro-rel"/>
</dbReference>
<evidence type="ECO:0000259" key="2">
    <source>
        <dbReference type="Pfam" id="PF01979"/>
    </source>
</evidence>
<sequence>MNYQRRSRALLVMIVAVLSLAACRQQEPTPPAAAVSQETAFARPAGAETFTAIISGTRVGQMDVQHGDVTNVGYEYRNNGRGPSVEEVIEFNDQGLPSSWHITGATTFGNIIAEDFEIEGGRAVWTDTTGASAEELAEANLYVAQESSPYALWVYARLLLAAEGNTLAVLPAGELKLDAIESLDVTGSDGASIAVTTYALSGIDLNPSYFALDEDGLLFASMSERFALVRTGFEAEEQRLRDLAAEYATRRFETIQEQVTRVFDKPVRINNVRVFDPDSLNLSEPVSVLVAENRIASIDDVTQAPDADEILIDGAGGTLVAGMYEMHAHAGQGSALLNIAAGVTSFRDMGNNNEVLDDLINKIESGRLVGPRIHRSGFIEGRSPFNSNSGILVSTQEEALDAVRWYADQGDFHQIKIYNSMTPEWVPAMVTEAHDRGLRVAGHVPAFTNADAMIAAGYDELTHINQVMLGWVLAPDEDTRTLLRLTAMKRFPAIDINSDAVQSTISSMGERGMGIDPTLAIHENLMLSRNGEVAPGMVDYIDNMPVGIQRNARTARSEIASPEDDIAYRQGFAKILETVREMRDQGVVIIPGTDLGGSFSYHRELELYQEIGMTAAEVLKMATLDMASYLGQDDELGSIEQGKLADFFLVPGDPTTDLKAIKTISMVVKDGNVYFPSDIYPEFGIQPFTDAPVIVSGAE</sequence>
<dbReference type="InterPro" id="IPR032466">
    <property type="entry name" value="Metal_Hydrolase"/>
</dbReference>
<reference evidence="4" key="1">
    <citation type="submission" date="2016-07" db="EMBL/GenBank/DDBJ databases">
        <authorList>
            <person name="Florea S."/>
            <person name="Webb J.S."/>
            <person name="Jaromczyk J."/>
            <person name="Schardl C.L."/>
        </authorList>
    </citation>
    <scope>NUCLEOTIDE SEQUENCE [LARGE SCALE GENOMIC DNA]</scope>
    <source>
        <strain evidence="4">KCTC 42131</strain>
    </source>
</reference>
<dbReference type="Gene3D" id="3.20.20.140">
    <property type="entry name" value="Metal-dependent hydrolases"/>
    <property type="match status" value="1"/>
</dbReference>
<feature type="domain" description="Amidohydrolase-related" evidence="2">
    <location>
        <begin position="330"/>
        <end position="673"/>
    </location>
</feature>
<comment type="caution">
    <text evidence="3">The sequence shown here is derived from an EMBL/GenBank/DDBJ whole genome shotgun (WGS) entry which is preliminary data.</text>
</comment>
<dbReference type="AlphaFoldDB" id="A0A1E8CK28"/>
<dbReference type="Pfam" id="PF01979">
    <property type="entry name" value="Amidohydro_1"/>
    <property type="match status" value="1"/>
</dbReference>
<protein>
    <submittedName>
        <fullName evidence="3">Amidohydrolase</fullName>
    </submittedName>
</protein>
<dbReference type="PROSITE" id="PS51257">
    <property type="entry name" value="PROKAR_LIPOPROTEIN"/>
    <property type="match status" value="1"/>
</dbReference>
<name>A0A1E8CK28_9GAMM</name>
<dbReference type="PANTHER" id="PTHR43135">
    <property type="entry name" value="ALPHA-D-RIBOSE 1-METHYLPHOSPHONATE 5-TRIPHOSPHATE DIPHOSPHATASE"/>
    <property type="match status" value="1"/>
</dbReference>
<keyword evidence="1" id="KW-0732">Signal</keyword>
<evidence type="ECO:0000256" key="1">
    <source>
        <dbReference type="SAM" id="SignalP"/>
    </source>
</evidence>
<proteinExistence type="predicted"/>
<keyword evidence="4" id="KW-1185">Reference proteome</keyword>
<feature type="signal peptide" evidence="1">
    <location>
        <begin position="1"/>
        <end position="21"/>
    </location>
</feature>
<dbReference type="SUPFAM" id="SSF51556">
    <property type="entry name" value="Metallo-dependent hydrolases"/>
    <property type="match status" value="1"/>
</dbReference>
<dbReference type="OrthoDB" id="9807210at2"/>
<dbReference type="Proteomes" id="UP000175669">
    <property type="component" value="Unassembled WGS sequence"/>
</dbReference>
<dbReference type="Gene3D" id="2.30.40.10">
    <property type="entry name" value="Urease, subunit C, domain 1"/>
    <property type="match status" value="1"/>
</dbReference>
<evidence type="ECO:0000313" key="3">
    <source>
        <dbReference type="EMBL" id="OFE12764.1"/>
    </source>
</evidence>
<dbReference type="EMBL" id="MASR01000001">
    <property type="protein sequence ID" value="OFE12764.1"/>
    <property type="molecule type" value="Genomic_DNA"/>
</dbReference>
<keyword evidence="3" id="KW-0378">Hydrolase</keyword>
<dbReference type="RefSeq" id="WP_070116373.1">
    <property type="nucleotide sequence ID" value="NZ_MASR01000001.1"/>
</dbReference>
<feature type="chain" id="PRO_5009212090" evidence="1">
    <location>
        <begin position="22"/>
        <end position="699"/>
    </location>
</feature>
<accession>A0A1E8CK28</accession>
<dbReference type="InterPro" id="IPR011059">
    <property type="entry name" value="Metal-dep_hydrolase_composite"/>
</dbReference>
<dbReference type="SUPFAM" id="SSF51338">
    <property type="entry name" value="Composite domain of metallo-dependent hydrolases"/>
    <property type="match status" value="1"/>
</dbReference>
<gene>
    <name evidence="3" type="ORF">PHACT_06115</name>
</gene>
<organism evidence="3 4">
    <name type="scientific">Pseudohongiella acticola</name>
    <dbReference type="NCBI Taxonomy" id="1524254"/>
    <lineage>
        <taxon>Bacteria</taxon>
        <taxon>Pseudomonadati</taxon>
        <taxon>Pseudomonadota</taxon>
        <taxon>Gammaproteobacteria</taxon>
        <taxon>Pseudomonadales</taxon>
        <taxon>Pseudohongiellaceae</taxon>
        <taxon>Pseudohongiella</taxon>
    </lineage>
</organism>
<dbReference type="GO" id="GO:0016810">
    <property type="term" value="F:hydrolase activity, acting on carbon-nitrogen (but not peptide) bonds"/>
    <property type="evidence" value="ECO:0007669"/>
    <property type="project" value="InterPro"/>
</dbReference>
<evidence type="ECO:0000313" key="4">
    <source>
        <dbReference type="Proteomes" id="UP000175669"/>
    </source>
</evidence>
<dbReference type="PANTHER" id="PTHR43135:SF3">
    <property type="entry name" value="ALPHA-D-RIBOSE 1-METHYLPHOSPHONATE 5-TRIPHOSPHATE DIPHOSPHATASE"/>
    <property type="match status" value="1"/>
</dbReference>
<dbReference type="InterPro" id="IPR051781">
    <property type="entry name" value="Metallo-dep_Hydrolase"/>
</dbReference>